<dbReference type="FunFam" id="3.40.50.300:FF:000920">
    <property type="entry name" value="Molybdopterin-guanine dinucleotide biosynthesis protein B"/>
    <property type="match status" value="1"/>
</dbReference>
<evidence type="ECO:0000313" key="2">
    <source>
        <dbReference type="EMBL" id="RCX26564.1"/>
    </source>
</evidence>
<comment type="caution">
    <text evidence="2">The sequence shown here is derived from an EMBL/GenBank/DDBJ whole genome shotgun (WGS) entry which is preliminary data.</text>
</comment>
<gene>
    <name evidence="2" type="ORF">DFQ59_10993</name>
</gene>
<dbReference type="OrthoDB" id="9788394at2"/>
<dbReference type="InterPro" id="IPR027417">
    <property type="entry name" value="P-loop_NTPase"/>
</dbReference>
<dbReference type="GO" id="GO:0005525">
    <property type="term" value="F:GTP binding"/>
    <property type="evidence" value="ECO:0007669"/>
    <property type="project" value="InterPro"/>
</dbReference>
<dbReference type="EMBL" id="QPJY01000009">
    <property type="protein sequence ID" value="RCX26564.1"/>
    <property type="molecule type" value="Genomic_DNA"/>
</dbReference>
<dbReference type="Proteomes" id="UP000252707">
    <property type="component" value="Unassembled WGS sequence"/>
</dbReference>
<evidence type="ECO:0000259" key="1">
    <source>
        <dbReference type="Pfam" id="PF03205"/>
    </source>
</evidence>
<dbReference type="GO" id="GO:0006777">
    <property type="term" value="P:Mo-molybdopterin cofactor biosynthetic process"/>
    <property type="evidence" value="ECO:0007669"/>
    <property type="project" value="InterPro"/>
</dbReference>
<dbReference type="PANTHER" id="PTHR40072">
    <property type="entry name" value="MOLYBDOPTERIN-GUANINE DINUCLEOTIDE BIOSYNTHESIS ADAPTER PROTEIN-RELATED"/>
    <property type="match status" value="1"/>
</dbReference>
<dbReference type="PANTHER" id="PTHR40072:SF1">
    <property type="entry name" value="MOLYBDOPTERIN-GUANINE DINUCLEOTIDE BIOSYNTHESIS ADAPTER PROTEIN"/>
    <property type="match status" value="1"/>
</dbReference>
<dbReference type="InterPro" id="IPR052539">
    <property type="entry name" value="MGD_biosynthesis_adapter"/>
</dbReference>
<dbReference type="SUPFAM" id="SSF52540">
    <property type="entry name" value="P-loop containing nucleoside triphosphate hydrolases"/>
    <property type="match status" value="1"/>
</dbReference>
<keyword evidence="3" id="KW-1185">Reference proteome</keyword>
<proteinExistence type="predicted"/>
<dbReference type="NCBIfam" id="TIGR00176">
    <property type="entry name" value="mobB"/>
    <property type="match status" value="1"/>
</dbReference>
<reference evidence="2 3" key="1">
    <citation type="submission" date="2018-07" db="EMBL/GenBank/DDBJ databases">
        <title>Genomic Encyclopedia of Type Strains, Phase IV (KMG-IV): sequencing the most valuable type-strain genomes for metagenomic binning, comparative biology and taxonomic classification.</title>
        <authorList>
            <person name="Goeker M."/>
        </authorList>
    </citation>
    <scope>NUCLEOTIDE SEQUENCE [LARGE SCALE GENOMIC DNA]</scope>
    <source>
        <strain evidence="2 3">DSM 26407</strain>
    </source>
</reference>
<accession>A0A369C3W3</accession>
<dbReference type="Pfam" id="PF03205">
    <property type="entry name" value="MobB"/>
    <property type="match status" value="1"/>
</dbReference>
<dbReference type="AlphaFoldDB" id="A0A369C3W3"/>
<evidence type="ECO:0000313" key="3">
    <source>
        <dbReference type="Proteomes" id="UP000252707"/>
    </source>
</evidence>
<protein>
    <submittedName>
        <fullName evidence="2">Molybdopterin-guanine dinucleotide biosynthesis protein B</fullName>
    </submittedName>
</protein>
<dbReference type="RefSeq" id="WP_114280643.1">
    <property type="nucleotide sequence ID" value="NZ_QPJY01000009.1"/>
</dbReference>
<dbReference type="InterPro" id="IPR004435">
    <property type="entry name" value="MobB_dom"/>
</dbReference>
<name>A0A369C3W3_9GAMM</name>
<organism evidence="2 3">
    <name type="scientific">Thioalbus denitrificans</name>
    <dbReference type="NCBI Taxonomy" id="547122"/>
    <lineage>
        <taxon>Bacteria</taxon>
        <taxon>Pseudomonadati</taxon>
        <taxon>Pseudomonadota</taxon>
        <taxon>Gammaproteobacteria</taxon>
        <taxon>Chromatiales</taxon>
        <taxon>Ectothiorhodospiraceae</taxon>
        <taxon>Thioalbus</taxon>
    </lineage>
</organism>
<dbReference type="CDD" id="cd03116">
    <property type="entry name" value="MobB"/>
    <property type="match status" value="1"/>
</dbReference>
<sequence>MTAPAFPVPILGIAAWSGTGKTTLLQRVIPLLCGEGLRIALLKHAHHEFDVDHPGKDSYRLREAGAEQVLVASRQRWVLMAETPERTERPDLAQMLGRLDPDAADLVLVEGFKRAPIPKIELHRPALGQPLLYPRDARVLAVATDAPLEPVPAIPVLDLDAPAQVAGFILDYLRKDSL</sequence>
<dbReference type="Gene3D" id="3.40.50.300">
    <property type="entry name" value="P-loop containing nucleotide triphosphate hydrolases"/>
    <property type="match status" value="1"/>
</dbReference>
<feature type="domain" description="Molybdopterin-guanine dinucleotide biosynthesis protein B (MobB)" evidence="1">
    <location>
        <begin position="10"/>
        <end position="145"/>
    </location>
</feature>